<name>A0A5B9P326_9BACT</name>
<sequence length="773" mass="86779">MHSRPANFTRTTKISQLLALFVLIGLLGHVDRSDAQIMRSPNSAQASEQPKSKWPPAIQLLKELTAFEEFELTKAWAVRTKELAEYLCDETEVTSEEAVEALMALNQQRQAVTPLIQQISISQPSGGLNVEAAELVSELQRFQYRLGRRIEVWAGVIDHAKAVASKKITPVRTVSLSSLPENLDELLQKQIPNNTGWQEYLAWDALVEAASVSNMDKNARRDLREASQKFLARYHSPSLTDAQRDLFQPFFAPEILTAIRDAASDEVDHTMLMKLIEMMEQKHSGKYATYLNNEYQNLLWSEDPVANELAATIDSHWRNANFRIAINQRMLNQMLPQVPAMTEPVSERIQGAKVSGQSLIENQLRIALIPNPNEISLGIETIGHVTSETVAKRSGFIFENRGLADFKVFQKLAFSRTGVTSEEAQATSTARQRLTGLRGSYDRVPLVGWLTRKIAKQKAEEQTPEALKLTKHRVETGAKQRVEQEVNDLVQQLRKGIHEVVLSRLISMDLEPETVQLSTSNQRIVGRYRVAGRDQMAAWQPRPTDFESDLLTVQFHQSALNNLIERFGINGKKFDAITLGQHIEKITGIPYESKNTEAEATFQFEKYDGVRVDFEDGIASVTFSFRRFQIGNGRPWKKIKVTTSFVPKYIGTRVVLDRVNLSEVVSEGSDLRLADQIAIRGAFKVILDRQYAFDLLPAAVREKVPGLALGIGRLSLAEGWCGVALDNASNLNQPVPIVAPEEVVPGSWSDQLGSFQPEASRVETPRTARRLKY</sequence>
<evidence type="ECO:0000313" key="1">
    <source>
        <dbReference type="EMBL" id="QEG20564.1"/>
    </source>
</evidence>
<dbReference type="Proteomes" id="UP000322214">
    <property type="component" value="Chromosome"/>
</dbReference>
<evidence type="ECO:0000313" key="2">
    <source>
        <dbReference type="Proteomes" id="UP000322214"/>
    </source>
</evidence>
<accession>A0A5B9P326</accession>
<gene>
    <name evidence="1" type="ORF">MFFC18_04130</name>
</gene>
<protein>
    <submittedName>
        <fullName evidence="1">Uncharacterized protein</fullName>
    </submittedName>
</protein>
<reference evidence="1 2" key="1">
    <citation type="submission" date="2019-08" db="EMBL/GenBank/DDBJ databases">
        <title>Deep-cultivation of Planctomycetes and their phenomic and genomic characterization uncovers novel biology.</title>
        <authorList>
            <person name="Wiegand S."/>
            <person name="Jogler M."/>
            <person name="Boedeker C."/>
            <person name="Pinto D."/>
            <person name="Vollmers J."/>
            <person name="Rivas-Marin E."/>
            <person name="Kohn T."/>
            <person name="Peeters S.H."/>
            <person name="Heuer A."/>
            <person name="Rast P."/>
            <person name="Oberbeckmann S."/>
            <person name="Bunk B."/>
            <person name="Jeske O."/>
            <person name="Meyerdierks A."/>
            <person name="Storesund J.E."/>
            <person name="Kallscheuer N."/>
            <person name="Luecker S."/>
            <person name="Lage O.M."/>
            <person name="Pohl T."/>
            <person name="Merkel B.J."/>
            <person name="Hornburger P."/>
            <person name="Mueller R.-W."/>
            <person name="Bruemmer F."/>
            <person name="Labrenz M."/>
            <person name="Spormann A.M."/>
            <person name="Op den Camp H."/>
            <person name="Overmann J."/>
            <person name="Amann R."/>
            <person name="Jetten M.S.M."/>
            <person name="Mascher T."/>
            <person name="Medema M.H."/>
            <person name="Devos D.P."/>
            <person name="Kaster A.-K."/>
            <person name="Ovreas L."/>
            <person name="Rohde M."/>
            <person name="Galperin M.Y."/>
            <person name="Jogler C."/>
        </authorList>
    </citation>
    <scope>NUCLEOTIDE SEQUENCE [LARGE SCALE GENOMIC DNA]</scope>
    <source>
        <strain evidence="1 2">FC18</strain>
    </source>
</reference>
<proteinExistence type="predicted"/>
<dbReference type="AlphaFoldDB" id="A0A5B9P326"/>
<dbReference type="KEGG" id="mff:MFFC18_04130"/>
<organism evidence="1 2">
    <name type="scientific">Mariniblastus fucicola</name>
    <dbReference type="NCBI Taxonomy" id="980251"/>
    <lineage>
        <taxon>Bacteria</taxon>
        <taxon>Pseudomonadati</taxon>
        <taxon>Planctomycetota</taxon>
        <taxon>Planctomycetia</taxon>
        <taxon>Pirellulales</taxon>
        <taxon>Pirellulaceae</taxon>
        <taxon>Mariniblastus</taxon>
    </lineage>
</organism>
<keyword evidence="2" id="KW-1185">Reference proteome</keyword>
<dbReference type="OrthoDB" id="245674at2"/>
<dbReference type="EMBL" id="CP042912">
    <property type="protein sequence ID" value="QEG20564.1"/>
    <property type="molecule type" value="Genomic_DNA"/>
</dbReference>
<dbReference type="RefSeq" id="WP_075084824.1">
    <property type="nucleotide sequence ID" value="NZ_CP042912.1"/>
</dbReference>